<dbReference type="EMBL" id="MFSQ01000011">
    <property type="protein sequence ID" value="OGI41468.1"/>
    <property type="molecule type" value="Genomic_DNA"/>
</dbReference>
<dbReference type="Proteomes" id="UP000178379">
    <property type="component" value="Unassembled WGS sequence"/>
</dbReference>
<evidence type="ECO:0000313" key="1">
    <source>
        <dbReference type="EMBL" id="OGI41468.1"/>
    </source>
</evidence>
<evidence type="ECO:0000313" key="2">
    <source>
        <dbReference type="Proteomes" id="UP000178379"/>
    </source>
</evidence>
<name>A0A1F6T8N0_9PROT</name>
<gene>
    <name evidence="1" type="ORF">A2140_07515</name>
</gene>
<accession>A0A1F6T8N0</accession>
<dbReference type="InterPro" id="IPR009241">
    <property type="entry name" value="HigB-like"/>
</dbReference>
<reference evidence="1 2" key="1">
    <citation type="journal article" date="2016" name="Nat. Commun.">
        <title>Thousands of microbial genomes shed light on interconnected biogeochemical processes in an aquifer system.</title>
        <authorList>
            <person name="Anantharaman K."/>
            <person name="Brown C.T."/>
            <person name="Hug L.A."/>
            <person name="Sharon I."/>
            <person name="Castelle C.J."/>
            <person name="Probst A.J."/>
            <person name="Thomas B.C."/>
            <person name="Singh A."/>
            <person name="Wilkins M.J."/>
            <person name="Karaoz U."/>
            <person name="Brodie E.L."/>
            <person name="Williams K.H."/>
            <person name="Hubbard S.S."/>
            <person name="Banfield J.F."/>
        </authorList>
    </citation>
    <scope>NUCLEOTIDE SEQUENCE [LARGE SCALE GENOMIC DNA]</scope>
</reference>
<dbReference type="Pfam" id="PF05973">
    <property type="entry name" value="Gp49"/>
    <property type="match status" value="1"/>
</dbReference>
<dbReference type="AlphaFoldDB" id="A0A1F6T8N0"/>
<sequence>MSYATYSVFVKASTDRPLVWLKGEIKTPPFSPAARIEAGYLLRQLQAGEMLRLPHSRPMPSVGRRCHELRINDENRTWRIMYRIDADAVVILEVFSKGTAKTPKSVIDICQRRLRSYDDAQDKA</sequence>
<comment type="caution">
    <text evidence="1">The sequence shown here is derived from an EMBL/GenBank/DDBJ whole genome shotgun (WGS) entry which is preliminary data.</text>
</comment>
<organism evidence="1 2">
    <name type="scientific">Candidatus Muproteobacteria bacterium RBG_16_62_13</name>
    <dbReference type="NCBI Taxonomy" id="1817756"/>
    <lineage>
        <taxon>Bacteria</taxon>
        <taxon>Pseudomonadati</taxon>
        <taxon>Pseudomonadota</taxon>
        <taxon>Candidatus Muproteobacteria</taxon>
    </lineage>
</organism>
<protein>
    <submittedName>
        <fullName evidence="1">Transposase</fullName>
    </submittedName>
</protein>
<proteinExistence type="predicted"/>